<keyword evidence="4" id="KW-1185">Reference proteome</keyword>
<dbReference type="RefSeq" id="WP_110936188.1">
    <property type="nucleotide sequence ID" value="NZ_KZ614146.1"/>
</dbReference>
<dbReference type="HAMAP" id="MF_01506">
    <property type="entry name" value="Tlp"/>
    <property type="match status" value="1"/>
</dbReference>
<dbReference type="InterPro" id="IPR017524">
    <property type="entry name" value="SASP_thioredoxin-like"/>
</dbReference>
<proteinExistence type="evidence at transcript level"/>
<comment type="induction">
    <text evidence="1">Expressed only in the forespore compartment of sporulating cells.</text>
</comment>
<dbReference type="NCBIfam" id="TIGR03090">
    <property type="entry name" value="SASP_tlp"/>
    <property type="match status" value="1"/>
</dbReference>
<dbReference type="EMBL" id="PDOE01000001">
    <property type="protein sequence ID" value="RKL69173.1"/>
    <property type="molecule type" value="Genomic_DNA"/>
</dbReference>
<dbReference type="Pfam" id="PF19824">
    <property type="entry name" value="Tlp"/>
    <property type="match status" value="1"/>
</dbReference>
<accession>A0A3A9KHY4</accession>
<name>A0A3A9KHY4_9BACI</name>
<dbReference type="Proteomes" id="UP000281498">
    <property type="component" value="Unassembled WGS sequence"/>
</dbReference>
<feature type="compositionally biased region" description="Basic and acidic residues" evidence="2">
    <location>
        <begin position="39"/>
        <end position="75"/>
    </location>
</feature>
<comment type="subcellular location">
    <subcellularLocation>
        <location evidence="1">Spore core</location>
    </subcellularLocation>
</comment>
<evidence type="ECO:0000313" key="3">
    <source>
        <dbReference type="EMBL" id="RKL69173.1"/>
    </source>
</evidence>
<dbReference type="GO" id="GO:0030436">
    <property type="term" value="P:asexual sporulation"/>
    <property type="evidence" value="ECO:0007669"/>
    <property type="project" value="UniProtKB-UniRule"/>
</dbReference>
<evidence type="ECO:0000313" key="4">
    <source>
        <dbReference type="Proteomes" id="UP000281498"/>
    </source>
</evidence>
<evidence type="ECO:0000256" key="1">
    <source>
        <dbReference type="HAMAP-Rule" id="MF_01506"/>
    </source>
</evidence>
<organism evidence="3 4">
    <name type="scientific">Salipaludibacillus neizhouensis</name>
    <dbReference type="NCBI Taxonomy" id="885475"/>
    <lineage>
        <taxon>Bacteria</taxon>
        <taxon>Bacillati</taxon>
        <taxon>Bacillota</taxon>
        <taxon>Bacilli</taxon>
        <taxon>Bacillales</taxon>
        <taxon>Bacillaceae</taxon>
    </lineage>
</organism>
<dbReference type="OrthoDB" id="1799076at2"/>
<comment type="similarity">
    <text evidence="1">Belongs to the Tlp family.</text>
</comment>
<protein>
    <recommendedName>
        <fullName evidence="1">Small, acid-soluble spore protein Tlp</fullName>
    </recommendedName>
</protein>
<keyword evidence="1" id="KW-0749">Sporulation</keyword>
<feature type="region of interest" description="Disordered" evidence="2">
    <location>
        <begin position="29"/>
        <end position="75"/>
    </location>
</feature>
<dbReference type="GO" id="GO:0030435">
    <property type="term" value="P:sporulation resulting in formation of a cellular spore"/>
    <property type="evidence" value="ECO:0007669"/>
    <property type="project" value="UniProtKB-KW"/>
</dbReference>
<gene>
    <name evidence="1" type="primary">tlp</name>
    <name evidence="3" type="ORF">CR203_03840</name>
</gene>
<comment type="caution">
    <text evidence="3">The sequence shown here is derived from an EMBL/GenBank/DDBJ whole genome shotgun (WGS) entry which is preliminary data.</text>
</comment>
<sequence length="75" mass="8889">MPKKDNRENNVERLEQMVENTEENYRAAEVTANNDDMPNEEKQAIREKNHRREESIEGFRAEIGDEKEARNRGEV</sequence>
<dbReference type="AlphaFoldDB" id="A0A3A9KHY4"/>
<reference evidence="3 4" key="1">
    <citation type="submission" date="2017-10" db="EMBL/GenBank/DDBJ databases">
        <title>Bacillus sp. nov., a halophilic bacterium isolated from a Keqin Lake.</title>
        <authorList>
            <person name="Wang H."/>
        </authorList>
    </citation>
    <scope>NUCLEOTIDE SEQUENCE [LARGE SCALE GENOMIC DNA]</scope>
    <source>
        <strain evidence="3 4">KCTC 13187</strain>
    </source>
</reference>
<evidence type="ECO:0000256" key="2">
    <source>
        <dbReference type="SAM" id="MobiDB-lite"/>
    </source>
</evidence>